<reference evidence="25" key="1">
    <citation type="submission" date="2022-07" db="EMBL/GenBank/DDBJ databases">
        <title>Phylogenomic reconstructions and comparative analyses of Kickxellomycotina fungi.</title>
        <authorList>
            <person name="Reynolds N.K."/>
            <person name="Stajich J.E."/>
            <person name="Barry K."/>
            <person name="Grigoriev I.V."/>
            <person name="Crous P."/>
            <person name="Smith M.E."/>
        </authorList>
    </citation>
    <scope>NUCLEOTIDE SEQUENCE</scope>
    <source>
        <strain evidence="25">NBRC 100468</strain>
    </source>
</reference>
<dbReference type="GO" id="GO:0051539">
    <property type="term" value="F:4 iron, 4 sulfur cluster binding"/>
    <property type="evidence" value="ECO:0007669"/>
    <property type="project" value="UniProtKB-KW"/>
</dbReference>
<keyword evidence="11 25" id="KW-0378">Hydrolase</keyword>
<evidence type="ECO:0000256" key="13">
    <source>
        <dbReference type="ARBA" id="ARBA00022840"/>
    </source>
</evidence>
<feature type="region of interest" description="Disordered" evidence="21">
    <location>
        <begin position="1788"/>
        <end position="1813"/>
    </location>
</feature>
<feature type="region of interest" description="Disordered" evidence="21">
    <location>
        <begin position="1"/>
        <end position="29"/>
    </location>
</feature>
<evidence type="ECO:0000256" key="6">
    <source>
        <dbReference type="ARBA" id="ARBA00022705"/>
    </source>
</evidence>
<sequence>MKGFVPGFGNVKIPKIKTKGTRQTSLDGKLVGKQLEKTVVGKVIPLPDTNPASTTKKSKRSPENTSKTKDKKQKHGHKENSSKSINKSGAVTPMKKSKQAYSALADSNTTHKKVCDQALEADNTIPNSNKTIPSWKPPQATSSDSSDEEERECRSLTSSPVLNVTWLASPPAHGLCANRTFDNNKGSNGTNSKEDLDYIVKQLTGAHMAPDGAQEKKEQDQNTNTLSQYNSILLTQQSNSNDNSNESSKSKEVDPPLTPLAARYFLENPHKLSQSPTTYRVRKRSSHPTISSDSEATTSTTIGPFNSKMKARSTSMKFSDRQQEIRQLFQSLVSPSVSLSSSKGEAKPPLLNRPPPFPLLKKTEASDGEAFENLSSKQHDARKSGDPGIHENTNILSKDPIECPNKYNNTSSNSTVQKAGVDLGVEPDQKATNQTEDKNSTVEKEVYDVELDDDDFELDNEGLDELDEMLTAIETNTQKEQRLAAPFEADKANSKVSAQNRHESTEKLSASKNDASDLTKEAQVSTPEQRIEDNDDDILDILDDLEGDSLGDLSQESQGPQEPDSNGKSNKNDNDNTSSNADEKSSGHNWKYKFYKRFAVYHVTTSSAYQCDDEMKSLRRQKLVQLITCDETENGRAGEGEYFEVALRDDWYHTCIESRNIVNIVGLPLGQLNIKSTDPVAIKKAELAALRSLPQPFVIDNNSDSLLILHPDTLVTSTHLAEASSCLRRAVLRTLINEYLLQTEGKSRLMTSAVTGHLTHELFQNLLEKNTWDDATIRENIKTLVEQNIDSLWEVDITEAETMQELWECSQMLKEWATIYVHSKPIPGAHFETHRNYNLGSMSGNIPIQNALAVHKVLDSEEFVWSPRFGLKGKIDITFQGRIGVPSNQTFLDNNLESKRYSTKVYPLELKTGKTTRNRGHRAQLVLYTLLLSDRYNIDITAGFLYYSKTNEIVNVPAIKDELRALILMRNDLARHLNYQNKELVTSNGVGTESSSGADSESGYSVDRESSRSYSERLPEMIKSEFDCKYCPLITGCVVYHAAVENGNLESSGMPEAMWKSQIGDLTPKQLDFFQHWIKLIDLEERDMTRFRAELWTMGSEEREANTGRCLSNMVIKNDEIIDSGTYYKSNRYQVRFVKADSALNVLPSTSNKRKSPDDEAPVLHGVEDRINNEKVIWGKQLNVGDTVIVSSEFGHYMFASGFVLDIQPHSILLSIDRPLRGIPKPCSGFNPIDNQDYVSLMEVRSKVKSMDLMNSGGNDEETILLDPSSTQYRQQQREESGKQAAATFRIDKDELMTGMSTIRTNVLRLMAPNGDFKRKRLIVDLKQPLFIHDSSQTIEALSQNQKLTSKLNANQKDVVQKVLAAQDYALVLGMPGTGKTTTIATLVRILVSQGKSVLITSYTHAAIDNILLKLADTEVKNRIIRLGNRDKVHNSIKKYLPSEAGLKTVRQTDEYFMGKAIVATTCLGIRHAVFDKRKFDYCIVDEATQITLPVCLGPLRCAEVFVLVGDHYQLPPLVRNTSAKNGGLVESLFKYLCEAHPGVIVTLEYQYRMTRDIQSIPNHIIYSNKLKCGNTKVANGKIKYSKSISETLGSEEWLTMPRSYTGKRERWLENALDPDRSVVFLDTDLVPGEETRGGSENIYNEIEIDIVSQITAALLHLGVSASQIGVISPFKGQLQRIEGKFKEIMLIPNSIEVHTIDRFQGRDKEAIILSWVKSNDQKGVGRLLRDWRRINVAITRARTKLIMVGSFSTLVSAPALKDMLSFIENKGWVTKLPGRAHRIYQIPNQTLTQTNDTDNLPEEPISKSQKKSTATVNTISPSVICSTHSIIGNVISSTE</sequence>
<evidence type="ECO:0000256" key="16">
    <source>
        <dbReference type="ARBA" id="ARBA00023125"/>
    </source>
</evidence>
<dbReference type="InterPro" id="IPR047187">
    <property type="entry name" value="SF1_C_Upf1"/>
</dbReference>
<dbReference type="Pfam" id="PF08696">
    <property type="entry name" value="Dna2"/>
    <property type="match status" value="1"/>
</dbReference>
<dbReference type="GO" id="GO:0005524">
    <property type="term" value="F:ATP binding"/>
    <property type="evidence" value="ECO:0007669"/>
    <property type="project" value="UniProtKB-KW"/>
</dbReference>
<dbReference type="InterPro" id="IPR014808">
    <property type="entry name" value="DNA_replication_fac_Dna2_N"/>
</dbReference>
<dbReference type="InterPro" id="IPR027417">
    <property type="entry name" value="P-loop_NTPase"/>
</dbReference>
<accession>A0A9W8A577</accession>
<evidence type="ECO:0000256" key="8">
    <source>
        <dbReference type="ARBA" id="ARBA00022723"/>
    </source>
</evidence>
<evidence type="ECO:0000256" key="4">
    <source>
        <dbReference type="ARBA" id="ARBA00012551"/>
    </source>
</evidence>
<dbReference type="GO" id="GO:0017108">
    <property type="term" value="F:5'-flap endonuclease activity"/>
    <property type="evidence" value="ECO:0007669"/>
    <property type="project" value="TreeGrafter"/>
</dbReference>
<feature type="region of interest" description="Disordered" evidence="21">
    <location>
        <begin position="335"/>
        <end position="455"/>
    </location>
</feature>
<dbReference type="InterPro" id="IPR045055">
    <property type="entry name" value="DNA2/NAM7-like"/>
</dbReference>
<keyword evidence="10" id="KW-0227">DNA damage</keyword>
<name>A0A9W8A577_9FUNG</name>
<comment type="similarity">
    <text evidence="3">Belongs to the DNA2/NAM7 helicase family.</text>
</comment>
<feature type="compositionally biased region" description="Low complexity" evidence="21">
    <location>
        <begin position="238"/>
        <end position="247"/>
    </location>
</feature>
<keyword evidence="18" id="KW-0539">Nucleus</keyword>
<dbReference type="EC" id="3.6.4.12" evidence="4"/>
<feature type="domain" description="DNA2/NAM7 helicase helicase" evidence="23">
    <location>
        <begin position="1351"/>
        <end position="1440"/>
    </location>
</feature>
<evidence type="ECO:0000259" key="24">
    <source>
        <dbReference type="Pfam" id="PF13087"/>
    </source>
</evidence>
<dbReference type="GO" id="GO:0071932">
    <property type="term" value="P:replication fork reversal"/>
    <property type="evidence" value="ECO:0007669"/>
    <property type="project" value="TreeGrafter"/>
</dbReference>
<evidence type="ECO:0000256" key="20">
    <source>
        <dbReference type="ARBA" id="ARBA00047995"/>
    </source>
</evidence>
<evidence type="ECO:0000259" key="22">
    <source>
        <dbReference type="Pfam" id="PF08696"/>
    </source>
</evidence>
<dbReference type="Proteomes" id="UP001150538">
    <property type="component" value="Unassembled WGS sequence"/>
</dbReference>
<dbReference type="GO" id="GO:0005737">
    <property type="term" value="C:cytoplasm"/>
    <property type="evidence" value="ECO:0007669"/>
    <property type="project" value="TreeGrafter"/>
</dbReference>
<dbReference type="EMBL" id="JANBPU010000021">
    <property type="protein sequence ID" value="KAJ1919842.1"/>
    <property type="molecule type" value="Genomic_DNA"/>
</dbReference>
<feature type="compositionally biased region" description="Low complexity" evidence="21">
    <location>
        <begin position="1788"/>
        <end position="1799"/>
    </location>
</feature>
<dbReference type="PANTHER" id="PTHR10887">
    <property type="entry name" value="DNA2/NAM7 HELICASE FAMILY"/>
    <property type="match status" value="1"/>
</dbReference>
<dbReference type="Gene3D" id="3.90.320.10">
    <property type="match status" value="1"/>
</dbReference>
<dbReference type="GO" id="GO:0003677">
    <property type="term" value="F:DNA binding"/>
    <property type="evidence" value="ECO:0007669"/>
    <property type="project" value="UniProtKB-KW"/>
</dbReference>
<evidence type="ECO:0000256" key="1">
    <source>
        <dbReference type="ARBA" id="ARBA00001966"/>
    </source>
</evidence>
<dbReference type="GO" id="GO:0046872">
    <property type="term" value="F:metal ion binding"/>
    <property type="evidence" value="ECO:0007669"/>
    <property type="project" value="UniProtKB-KW"/>
</dbReference>
<dbReference type="CDD" id="cd22318">
    <property type="entry name" value="DNA2_N-like"/>
    <property type="match status" value="1"/>
</dbReference>
<dbReference type="GO" id="GO:0006281">
    <property type="term" value="P:DNA repair"/>
    <property type="evidence" value="ECO:0007669"/>
    <property type="project" value="UniProtKB-KW"/>
</dbReference>
<proteinExistence type="inferred from homology"/>
<evidence type="ECO:0000256" key="19">
    <source>
        <dbReference type="ARBA" id="ARBA00023268"/>
    </source>
</evidence>
<dbReference type="GO" id="GO:0017116">
    <property type="term" value="F:single-stranded DNA helicase activity"/>
    <property type="evidence" value="ECO:0007669"/>
    <property type="project" value="InterPro"/>
</dbReference>
<comment type="catalytic activity">
    <reaction evidence="20">
        <text>ATP + H2O = ADP + phosphate + H(+)</text>
        <dbReference type="Rhea" id="RHEA:13065"/>
        <dbReference type="ChEBI" id="CHEBI:15377"/>
        <dbReference type="ChEBI" id="CHEBI:15378"/>
        <dbReference type="ChEBI" id="CHEBI:30616"/>
        <dbReference type="ChEBI" id="CHEBI:43474"/>
        <dbReference type="ChEBI" id="CHEBI:456216"/>
        <dbReference type="EC" id="3.6.4.12"/>
    </reaction>
</comment>
<dbReference type="InterPro" id="IPR011604">
    <property type="entry name" value="PDDEXK-like_dom_sf"/>
</dbReference>
<feature type="compositionally biased region" description="Acidic residues" evidence="21">
    <location>
        <begin position="533"/>
        <end position="549"/>
    </location>
</feature>
<keyword evidence="26" id="KW-1185">Reference proteome</keyword>
<evidence type="ECO:0000256" key="17">
    <source>
        <dbReference type="ARBA" id="ARBA00023204"/>
    </source>
</evidence>
<keyword evidence="12" id="KW-0347">Helicase</keyword>
<dbReference type="PANTHER" id="PTHR10887:SF433">
    <property type="entry name" value="DNA REPLICATION ATP-DEPENDENT HELICASE_NUCLEASE DNA2"/>
    <property type="match status" value="1"/>
</dbReference>
<feature type="region of interest" description="Disordered" evidence="21">
    <location>
        <begin position="237"/>
        <end position="256"/>
    </location>
</feature>
<evidence type="ECO:0000313" key="26">
    <source>
        <dbReference type="Proteomes" id="UP001150538"/>
    </source>
</evidence>
<comment type="caution">
    <text evidence="25">The sequence shown here is derived from an EMBL/GenBank/DDBJ whole genome shotgun (WGS) entry which is preliminary data.</text>
</comment>
<evidence type="ECO:0000256" key="14">
    <source>
        <dbReference type="ARBA" id="ARBA00023004"/>
    </source>
</evidence>
<feature type="compositionally biased region" description="Basic and acidic residues" evidence="21">
    <location>
        <begin position="477"/>
        <end position="493"/>
    </location>
</feature>
<keyword evidence="5" id="KW-0004">4Fe-4S</keyword>
<feature type="region of interest" description="Disordered" evidence="21">
    <location>
        <begin position="474"/>
        <end position="586"/>
    </location>
</feature>
<evidence type="ECO:0000256" key="2">
    <source>
        <dbReference type="ARBA" id="ARBA00004123"/>
    </source>
</evidence>
<evidence type="ECO:0000256" key="11">
    <source>
        <dbReference type="ARBA" id="ARBA00022801"/>
    </source>
</evidence>
<feature type="compositionally biased region" description="Basic and acidic residues" evidence="21">
    <location>
        <begin position="377"/>
        <end position="389"/>
    </location>
</feature>
<dbReference type="CDD" id="cd18808">
    <property type="entry name" value="SF1_C_Upf1"/>
    <property type="match status" value="1"/>
</dbReference>
<evidence type="ECO:0000256" key="12">
    <source>
        <dbReference type="ARBA" id="ARBA00022806"/>
    </source>
</evidence>
<organism evidence="25 26">
    <name type="scientific">Mycoemilia scoparia</name>
    <dbReference type="NCBI Taxonomy" id="417184"/>
    <lineage>
        <taxon>Eukaryota</taxon>
        <taxon>Fungi</taxon>
        <taxon>Fungi incertae sedis</taxon>
        <taxon>Zoopagomycota</taxon>
        <taxon>Kickxellomycotina</taxon>
        <taxon>Kickxellomycetes</taxon>
        <taxon>Kickxellales</taxon>
        <taxon>Kickxellaceae</taxon>
        <taxon>Mycoemilia</taxon>
    </lineage>
</organism>
<feature type="domain" description="DNA2/NAM7 helicase-like C-terminal" evidence="24">
    <location>
        <begin position="1531"/>
        <end position="1751"/>
    </location>
</feature>
<feature type="region of interest" description="Disordered" evidence="21">
    <location>
        <begin position="988"/>
        <end position="1011"/>
    </location>
</feature>
<keyword evidence="8" id="KW-0479">Metal-binding</keyword>
<dbReference type="FunFam" id="3.40.50.300:FF:001170">
    <property type="entry name" value="DNA replication helicase Dna2"/>
    <property type="match status" value="1"/>
</dbReference>
<comment type="cofactor">
    <cofactor evidence="1">
        <name>[4Fe-4S] cluster</name>
        <dbReference type="ChEBI" id="CHEBI:49883"/>
    </cofactor>
</comment>
<evidence type="ECO:0000313" key="25">
    <source>
        <dbReference type="EMBL" id="KAJ1919842.1"/>
    </source>
</evidence>
<evidence type="ECO:0000256" key="3">
    <source>
        <dbReference type="ARBA" id="ARBA00007913"/>
    </source>
</evidence>
<keyword evidence="19" id="KW-0511">Multifunctional enzyme</keyword>
<evidence type="ECO:0000256" key="18">
    <source>
        <dbReference type="ARBA" id="ARBA00023242"/>
    </source>
</evidence>
<feature type="domain" description="DNA2/NAM7 helicase helicase" evidence="23">
    <location>
        <begin position="1455"/>
        <end position="1519"/>
    </location>
</feature>
<feature type="domain" description="DNA replication factor Dna2 N-terminal" evidence="22">
    <location>
        <begin position="641"/>
        <end position="880"/>
    </location>
</feature>
<comment type="subcellular location">
    <subcellularLocation>
        <location evidence="2">Nucleus</location>
    </subcellularLocation>
</comment>
<dbReference type="GO" id="GO:0005634">
    <property type="term" value="C:nucleus"/>
    <property type="evidence" value="ECO:0007669"/>
    <property type="project" value="UniProtKB-SubCell"/>
</dbReference>
<evidence type="ECO:0000256" key="9">
    <source>
        <dbReference type="ARBA" id="ARBA00022741"/>
    </source>
</evidence>
<feature type="compositionally biased region" description="Polar residues" evidence="21">
    <location>
        <begin position="287"/>
        <end position="304"/>
    </location>
</feature>
<evidence type="ECO:0000256" key="21">
    <source>
        <dbReference type="SAM" id="MobiDB-lite"/>
    </source>
</evidence>
<keyword evidence="25" id="KW-0255">Endonuclease</keyword>
<keyword evidence="9" id="KW-0547">Nucleotide-binding</keyword>
<keyword evidence="14" id="KW-0408">Iron</keyword>
<dbReference type="OrthoDB" id="6513042at2759"/>
<keyword evidence="15" id="KW-0411">Iron-sulfur</keyword>
<dbReference type="Pfam" id="PF13086">
    <property type="entry name" value="AAA_11"/>
    <property type="match status" value="2"/>
</dbReference>
<keyword evidence="17" id="KW-0234">DNA repair</keyword>
<evidence type="ECO:0000256" key="7">
    <source>
        <dbReference type="ARBA" id="ARBA00022722"/>
    </source>
</evidence>
<dbReference type="SUPFAM" id="SSF52540">
    <property type="entry name" value="P-loop containing nucleoside triphosphate hydrolases"/>
    <property type="match status" value="1"/>
</dbReference>
<keyword evidence="7" id="KW-0540">Nuclease</keyword>
<dbReference type="InterPro" id="IPR026851">
    <property type="entry name" value="Dna2/JHS1_DEXXQ-box"/>
</dbReference>
<evidence type="ECO:0000259" key="23">
    <source>
        <dbReference type="Pfam" id="PF13086"/>
    </source>
</evidence>
<dbReference type="InterPro" id="IPR041677">
    <property type="entry name" value="DNA2/NAM7_AAA_11"/>
</dbReference>
<feature type="compositionally biased region" description="Polar residues" evidence="21">
    <location>
        <begin position="180"/>
        <end position="191"/>
    </location>
</feature>
<feature type="compositionally biased region" description="Basic and acidic residues" evidence="21">
    <location>
        <begin position="435"/>
        <end position="447"/>
    </location>
</feature>
<evidence type="ECO:0000256" key="15">
    <source>
        <dbReference type="ARBA" id="ARBA00023014"/>
    </source>
</evidence>
<dbReference type="CDD" id="cd18041">
    <property type="entry name" value="DEXXQc_DNA2"/>
    <property type="match status" value="1"/>
</dbReference>
<feature type="compositionally biased region" description="Polar residues" evidence="21">
    <location>
        <begin position="406"/>
        <end position="417"/>
    </location>
</feature>
<dbReference type="InterPro" id="IPR041679">
    <property type="entry name" value="DNA2/NAM7-like_C"/>
</dbReference>
<feature type="region of interest" description="Disordered" evidence="21">
    <location>
        <begin position="42"/>
        <end position="193"/>
    </location>
</feature>
<dbReference type="Pfam" id="PF13087">
    <property type="entry name" value="AAA_12"/>
    <property type="match status" value="1"/>
</dbReference>
<protein>
    <recommendedName>
        <fullName evidence="4">DNA helicase</fullName>
        <ecNumber evidence="4">3.6.4.12</ecNumber>
    </recommendedName>
</protein>
<keyword evidence="13" id="KW-0067">ATP-binding</keyword>
<feature type="region of interest" description="Disordered" evidence="21">
    <location>
        <begin position="269"/>
        <end position="309"/>
    </location>
</feature>
<evidence type="ECO:0000256" key="5">
    <source>
        <dbReference type="ARBA" id="ARBA00022485"/>
    </source>
</evidence>
<feature type="compositionally biased region" description="Low complexity" evidence="21">
    <location>
        <begin position="993"/>
        <end position="1005"/>
    </location>
</feature>
<evidence type="ECO:0000256" key="10">
    <source>
        <dbReference type="ARBA" id="ARBA00022763"/>
    </source>
</evidence>
<dbReference type="Gene3D" id="3.40.50.300">
    <property type="entry name" value="P-loop containing nucleotide triphosphate hydrolases"/>
    <property type="match status" value="2"/>
</dbReference>
<feature type="compositionally biased region" description="Low complexity" evidence="21">
    <location>
        <begin position="564"/>
        <end position="580"/>
    </location>
</feature>
<keyword evidence="6" id="KW-0235">DNA replication</keyword>
<gene>
    <name evidence="25" type="primary">dna2</name>
    <name evidence="25" type="ORF">H4219_001751</name>
</gene>
<keyword evidence="16" id="KW-0238">DNA-binding</keyword>